<feature type="compositionally biased region" description="Polar residues" evidence="1">
    <location>
        <begin position="244"/>
        <end position="259"/>
    </location>
</feature>
<accession>A0ABD2ZXM4</accession>
<dbReference type="Proteomes" id="UP001630127">
    <property type="component" value="Unassembled WGS sequence"/>
</dbReference>
<feature type="region of interest" description="Disordered" evidence="1">
    <location>
        <begin position="220"/>
        <end position="355"/>
    </location>
</feature>
<feature type="region of interest" description="Disordered" evidence="1">
    <location>
        <begin position="1"/>
        <end position="29"/>
    </location>
</feature>
<feature type="compositionally biased region" description="Polar residues" evidence="1">
    <location>
        <begin position="153"/>
        <end position="165"/>
    </location>
</feature>
<gene>
    <name evidence="2" type="ORF">ACH5RR_016071</name>
</gene>
<reference evidence="2 3" key="1">
    <citation type="submission" date="2024-11" db="EMBL/GenBank/DDBJ databases">
        <title>A near-complete genome assembly of Cinchona calisaya.</title>
        <authorList>
            <person name="Lian D.C."/>
            <person name="Zhao X.W."/>
            <person name="Wei L."/>
        </authorList>
    </citation>
    <scope>NUCLEOTIDE SEQUENCE [LARGE SCALE GENOMIC DNA]</scope>
    <source>
        <tissue evidence="2">Nenye</tissue>
    </source>
</reference>
<evidence type="ECO:0000256" key="1">
    <source>
        <dbReference type="SAM" id="MobiDB-lite"/>
    </source>
</evidence>
<feature type="region of interest" description="Disordered" evidence="1">
    <location>
        <begin position="136"/>
        <end position="178"/>
    </location>
</feature>
<feature type="compositionally biased region" description="Polar residues" evidence="1">
    <location>
        <begin position="220"/>
        <end position="232"/>
    </location>
</feature>
<proteinExistence type="predicted"/>
<dbReference type="PANTHER" id="PTHR31949">
    <property type="entry name" value="GASTRIC MUCIN-LIKE PROTEIN"/>
    <property type="match status" value="1"/>
</dbReference>
<keyword evidence="3" id="KW-1185">Reference proteome</keyword>
<evidence type="ECO:0000313" key="2">
    <source>
        <dbReference type="EMBL" id="KAL3523237.1"/>
    </source>
</evidence>
<dbReference type="AlphaFoldDB" id="A0ABD2ZXM4"/>
<sequence length="429" mass="47549">MSKRGGDGIGTRKKLPGLRPNGAKDNKDEDLVLFREMHRREKDRVVSLLQPVSDEFEANGNFAFYGMAPPGKKGPGYDVLGESSKNDYDWLKTPPATPLFPSLEMETNGPDLITQREIPIVQPLSRFAGNLEVENGSVRPTISPTLKPKVPTRYSTPSGRPSVSLSEKKNSKSAPVLNQKINQSYSDLNLENPKKSSSTVKQPVDCKDINWNMLASNLSKSTSIGMDPSTKTTKPKSRGVSPLVRSQISVPSDENPTNPRTDRSTLAYRGRATTSQQNPSSVSQKRPESATKSRRQQSRSPGATRGRKQDSKGIIPGSERDRTPQQANRTKVLGSPMVDRFLNSRMSNSEDRQSKMKLNASMNEGSDAPRKSMSIEQRQNTAKFNTSINESSGFGRLMSQSSLDMALRHMVWLFFLMDLLIHSMLTFSI</sequence>
<name>A0ABD2ZXM4_9GENT</name>
<comment type="caution">
    <text evidence="2">The sequence shown here is derived from an EMBL/GenBank/DDBJ whole genome shotgun (WGS) entry which is preliminary data.</text>
</comment>
<feature type="compositionally biased region" description="Polar residues" evidence="1">
    <location>
        <begin position="272"/>
        <end position="284"/>
    </location>
</feature>
<dbReference type="EMBL" id="JBJUIK010000007">
    <property type="protein sequence ID" value="KAL3523237.1"/>
    <property type="molecule type" value="Genomic_DNA"/>
</dbReference>
<organism evidence="2 3">
    <name type="scientific">Cinchona calisaya</name>
    <dbReference type="NCBI Taxonomy" id="153742"/>
    <lineage>
        <taxon>Eukaryota</taxon>
        <taxon>Viridiplantae</taxon>
        <taxon>Streptophyta</taxon>
        <taxon>Embryophyta</taxon>
        <taxon>Tracheophyta</taxon>
        <taxon>Spermatophyta</taxon>
        <taxon>Magnoliopsida</taxon>
        <taxon>eudicotyledons</taxon>
        <taxon>Gunneridae</taxon>
        <taxon>Pentapetalae</taxon>
        <taxon>asterids</taxon>
        <taxon>lamiids</taxon>
        <taxon>Gentianales</taxon>
        <taxon>Rubiaceae</taxon>
        <taxon>Cinchonoideae</taxon>
        <taxon>Cinchoneae</taxon>
        <taxon>Cinchona</taxon>
    </lineage>
</organism>
<evidence type="ECO:0000313" key="3">
    <source>
        <dbReference type="Proteomes" id="UP001630127"/>
    </source>
</evidence>
<dbReference type="PANTHER" id="PTHR31949:SF6">
    <property type="entry name" value="DUF4005 DOMAIN-CONTAINING PROTEIN"/>
    <property type="match status" value="1"/>
</dbReference>
<protein>
    <submittedName>
        <fullName evidence="2">Uncharacterized protein</fullName>
    </submittedName>
</protein>